<feature type="region of interest" description="Disordered" evidence="1">
    <location>
        <begin position="48"/>
        <end position="88"/>
    </location>
</feature>
<accession>X1IEU7</accession>
<gene>
    <name evidence="2" type="ORF">S03H2_32458</name>
</gene>
<dbReference type="EMBL" id="BARU01019720">
    <property type="protein sequence ID" value="GAH56068.1"/>
    <property type="molecule type" value="Genomic_DNA"/>
</dbReference>
<evidence type="ECO:0000313" key="2">
    <source>
        <dbReference type="EMBL" id="GAH56068.1"/>
    </source>
</evidence>
<dbReference type="AlphaFoldDB" id="X1IEU7"/>
<evidence type="ECO:0008006" key="3">
    <source>
        <dbReference type="Google" id="ProtNLM"/>
    </source>
</evidence>
<organism evidence="2">
    <name type="scientific">marine sediment metagenome</name>
    <dbReference type="NCBI Taxonomy" id="412755"/>
    <lineage>
        <taxon>unclassified sequences</taxon>
        <taxon>metagenomes</taxon>
        <taxon>ecological metagenomes</taxon>
    </lineage>
</organism>
<name>X1IEU7_9ZZZZ</name>
<reference evidence="2" key="1">
    <citation type="journal article" date="2014" name="Front. Microbiol.">
        <title>High frequency of phylogenetically diverse reductive dehalogenase-homologous genes in deep subseafloor sedimentary metagenomes.</title>
        <authorList>
            <person name="Kawai M."/>
            <person name="Futagami T."/>
            <person name="Toyoda A."/>
            <person name="Takaki Y."/>
            <person name="Nishi S."/>
            <person name="Hori S."/>
            <person name="Arai W."/>
            <person name="Tsubouchi T."/>
            <person name="Morono Y."/>
            <person name="Uchiyama I."/>
            <person name="Ito T."/>
            <person name="Fujiyama A."/>
            <person name="Inagaki F."/>
            <person name="Takami H."/>
        </authorList>
    </citation>
    <scope>NUCLEOTIDE SEQUENCE</scope>
    <source>
        <strain evidence="2">Expedition CK06-06</strain>
    </source>
</reference>
<protein>
    <recommendedName>
        <fullName evidence="3">KOW domain-containing protein</fullName>
    </recommendedName>
</protein>
<feature type="compositionally biased region" description="Basic and acidic residues" evidence="1">
    <location>
        <begin position="59"/>
        <end position="73"/>
    </location>
</feature>
<proteinExistence type="predicted"/>
<evidence type="ECO:0000256" key="1">
    <source>
        <dbReference type="SAM" id="MobiDB-lite"/>
    </source>
</evidence>
<feature type="non-terminal residue" evidence="2">
    <location>
        <position position="1"/>
    </location>
</feature>
<comment type="caution">
    <text evidence="2">The sequence shown here is derived from an EMBL/GenBank/DDBJ whole genome shotgun (WGS) entry which is preliminary data.</text>
</comment>
<sequence length="88" mass="9774">TELKKALPKKNTKVKTTFGEGKVADVQILTQLVMVELEDARRITVPLEELEIIPPPATTKKEENDTSEGKEQADEPTNNAEDKNNNTV</sequence>